<evidence type="ECO:0000256" key="1">
    <source>
        <dbReference type="SAM" id="Phobius"/>
    </source>
</evidence>
<proteinExistence type="predicted"/>
<evidence type="ECO:0000313" key="2">
    <source>
        <dbReference type="EMBL" id="QQP35488.1"/>
    </source>
</evidence>
<feature type="non-terminal residue" evidence="2">
    <location>
        <position position="1"/>
    </location>
</feature>
<dbReference type="InterPro" id="IPR036259">
    <property type="entry name" value="MFS_trans_sf"/>
</dbReference>
<dbReference type="EMBL" id="CP045907">
    <property type="protein sequence ID" value="QQP35488.1"/>
    <property type="molecule type" value="Genomic_DNA"/>
</dbReference>
<protein>
    <submittedName>
        <fullName evidence="2">Organic cation transporter proteinlike</fullName>
    </submittedName>
</protein>
<dbReference type="OrthoDB" id="5296287at2759"/>
<gene>
    <name evidence="2" type="ORF">FKW44_023725</name>
</gene>
<sequence>FPTVLRGIGFSFNLTVSRIGSILAPYAVMLGPFSHMIFGVGSLISAFLVSFLTETQGIQLPDSIEESEKIKPALPWKHVRVQKGKADLSNYKES</sequence>
<dbReference type="Proteomes" id="UP000595437">
    <property type="component" value="Chromosome 18"/>
</dbReference>
<dbReference type="AlphaFoldDB" id="A0A7T8GPE6"/>
<organism evidence="2 3">
    <name type="scientific">Caligus rogercresseyi</name>
    <name type="common">Sea louse</name>
    <dbReference type="NCBI Taxonomy" id="217165"/>
    <lineage>
        <taxon>Eukaryota</taxon>
        <taxon>Metazoa</taxon>
        <taxon>Ecdysozoa</taxon>
        <taxon>Arthropoda</taxon>
        <taxon>Crustacea</taxon>
        <taxon>Multicrustacea</taxon>
        <taxon>Hexanauplia</taxon>
        <taxon>Copepoda</taxon>
        <taxon>Siphonostomatoida</taxon>
        <taxon>Caligidae</taxon>
        <taxon>Caligus</taxon>
    </lineage>
</organism>
<keyword evidence="1" id="KW-1133">Transmembrane helix</keyword>
<keyword evidence="1" id="KW-0812">Transmembrane</keyword>
<reference evidence="3" key="1">
    <citation type="submission" date="2021-01" db="EMBL/GenBank/DDBJ databases">
        <title>Caligus Genome Assembly.</title>
        <authorList>
            <person name="Gallardo-Escarate C."/>
        </authorList>
    </citation>
    <scope>NUCLEOTIDE SEQUENCE [LARGE SCALE GENOMIC DNA]</scope>
</reference>
<accession>A0A7T8GPE6</accession>
<keyword evidence="3" id="KW-1185">Reference proteome</keyword>
<evidence type="ECO:0000313" key="3">
    <source>
        <dbReference type="Proteomes" id="UP000595437"/>
    </source>
</evidence>
<feature type="transmembrane region" description="Helical" evidence="1">
    <location>
        <begin position="33"/>
        <end position="53"/>
    </location>
</feature>
<keyword evidence="1" id="KW-0472">Membrane</keyword>
<name>A0A7T8GPE6_CALRO</name>
<dbReference type="Gene3D" id="1.20.1250.20">
    <property type="entry name" value="MFS general substrate transporter like domains"/>
    <property type="match status" value="1"/>
</dbReference>